<reference evidence="1 2" key="1">
    <citation type="journal article" date="2010" name="Nature">
        <title>Comparative genomics reveals mobile pathogenicity chromosomes in Fusarium.</title>
        <authorList>
            <person name="Ma L.J."/>
            <person name="van der Does H.C."/>
            <person name="Borkovich K.A."/>
            <person name="Coleman J.J."/>
            <person name="Daboussi M.J."/>
            <person name="Di Pietro A."/>
            <person name="Dufresne M."/>
            <person name="Freitag M."/>
            <person name="Grabherr M."/>
            <person name="Henrissat B."/>
            <person name="Houterman P.M."/>
            <person name="Kang S."/>
            <person name="Shim W.B."/>
            <person name="Woloshuk C."/>
            <person name="Xie X."/>
            <person name="Xu J.R."/>
            <person name="Antoniw J."/>
            <person name="Baker S.E."/>
            <person name="Bluhm B.H."/>
            <person name="Breakspear A."/>
            <person name="Brown D.W."/>
            <person name="Butchko R.A."/>
            <person name="Chapman S."/>
            <person name="Coulson R."/>
            <person name="Coutinho P.M."/>
            <person name="Danchin E.G."/>
            <person name="Diener A."/>
            <person name="Gale L.R."/>
            <person name="Gardiner D.M."/>
            <person name="Goff S."/>
            <person name="Hammond-Kosack K.E."/>
            <person name="Hilburn K."/>
            <person name="Hua-Van A."/>
            <person name="Jonkers W."/>
            <person name="Kazan K."/>
            <person name="Kodira C.D."/>
            <person name="Koehrsen M."/>
            <person name="Kumar L."/>
            <person name="Lee Y.H."/>
            <person name="Li L."/>
            <person name="Manners J.M."/>
            <person name="Miranda-Saavedra D."/>
            <person name="Mukherjee M."/>
            <person name="Park G."/>
            <person name="Park J."/>
            <person name="Park S.Y."/>
            <person name="Proctor R.H."/>
            <person name="Regev A."/>
            <person name="Ruiz-Roldan M.C."/>
            <person name="Sain D."/>
            <person name="Sakthikumar S."/>
            <person name="Sykes S."/>
            <person name="Schwartz D.C."/>
            <person name="Turgeon B.G."/>
            <person name="Wapinski I."/>
            <person name="Yoder O."/>
            <person name="Young S."/>
            <person name="Zeng Q."/>
            <person name="Zhou S."/>
            <person name="Galagan J."/>
            <person name="Cuomo C.A."/>
            <person name="Kistler H.C."/>
            <person name="Rep M."/>
        </authorList>
    </citation>
    <scope>NUCLEOTIDE SEQUENCE [LARGE SCALE GENOMIC DNA]</scope>
    <source>
        <strain evidence="2">M3125 / FGSC 7600</strain>
    </source>
</reference>
<protein>
    <submittedName>
        <fullName evidence="1">Uncharacterized protein</fullName>
    </submittedName>
</protein>
<gene>
    <name evidence="1" type="ORF">FVEG_17558</name>
</gene>
<dbReference type="AlphaFoldDB" id="W7NGQ4"/>
<dbReference type="RefSeq" id="XP_018761808.1">
    <property type="nucleotide sequence ID" value="XM_018906801.1"/>
</dbReference>
<organism evidence="1 2">
    <name type="scientific">Gibberella moniliformis (strain M3125 / FGSC 7600)</name>
    <name type="common">Maize ear and stalk rot fungus</name>
    <name type="synonym">Fusarium verticillioides</name>
    <dbReference type="NCBI Taxonomy" id="334819"/>
    <lineage>
        <taxon>Eukaryota</taxon>
        <taxon>Fungi</taxon>
        <taxon>Dikarya</taxon>
        <taxon>Ascomycota</taxon>
        <taxon>Pezizomycotina</taxon>
        <taxon>Sordariomycetes</taxon>
        <taxon>Hypocreomycetidae</taxon>
        <taxon>Hypocreales</taxon>
        <taxon>Nectriaceae</taxon>
        <taxon>Fusarium</taxon>
        <taxon>Fusarium fujikuroi species complex</taxon>
    </lineage>
</organism>
<dbReference type="EMBL" id="CM000587">
    <property type="protein sequence ID" value="EWG55617.1"/>
    <property type="molecule type" value="Genomic_DNA"/>
</dbReference>
<dbReference type="EMBL" id="DS022265">
    <property type="protein sequence ID" value="EWG55617.1"/>
    <property type="molecule type" value="Genomic_DNA"/>
</dbReference>
<accession>W7NGQ4</accession>
<dbReference type="Proteomes" id="UP000009096">
    <property type="component" value="Chromosome 10"/>
</dbReference>
<name>W7NGQ4_GIBM7</name>
<keyword evidence="2" id="KW-1185">Reference proteome</keyword>
<evidence type="ECO:0000313" key="2">
    <source>
        <dbReference type="Proteomes" id="UP000009096"/>
    </source>
</evidence>
<evidence type="ECO:0000313" key="1">
    <source>
        <dbReference type="EMBL" id="EWG55617.1"/>
    </source>
</evidence>
<dbReference type="VEuPathDB" id="FungiDB:FVEG_17558"/>
<proteinExistence type="predicted"/>
<dbReference type="GeneID" id="30074434"/>
<sequence length="120" mass="13694">MTPQYLAAFHDAMARSRLNLTLECFELATFAFLFSSSLSKQRPVTFDLPNRANRPLMRKCNASNFTPMNLVPSMTEDLSILVLYVSERIYQRRCTMARDIGTDRLFCIKPISVTSLGNYA</sequence>
<dbReference type="KEGG" id="fvr:FVEG_17558"/>